<reference evidence="1 2" key="1">
    <citation type="submission" date="2013-08" db="EMBL/GenBank/DDBJ databases">
        <authorList>
            <person name="Huang J."/>
            <person name="Wang G."/>
        </authorList>
    </citation>
    <scope>NUCLEOTIDE SEQUENCE [LARGE SCALE GENOMIC DNA]</scope>
    <source>
        <strain evidence="1 2">JSM 076056</strain>
    </source>
</reference>
<dbReference type="eggNOG" id="ENOG503385J">
    <property type="taxonomic scope" value="Bacteria"/>
</dbReference>
<dbReference type="OrthoDB" id="2599887at2"/>
<accession>A0A0A5GHP0</accession>
<sequence>MEKRLSEVNTVKLSSLIDGSIFEIGDAHELMPKSRVLAIQKEGGVKYSEPYQFESYPVFTEPLPRPTRRLQLEQYHIHHNPIIQVCDIAIKGVSTSSIFQIGSVDDIEAETRVKNTRILIEDEDDEQVAL</sequence>
<dbReference type="RefSeq" id="WP_026800247.1">
    <property type="nucleotide sequence ID" value="NZ_AULI01000007.1"/>
</dbReference>
<organism evidence="1 2">
    <name type="scientific">Pontibacillus halophilus JSM 076056 = DSM 19796</name>
    <dbReference type="NCBI Taxonomy" id="1385510"/>
    <lineage>
        <taxon>Bacteria</taxon>
        <taxon>Bacillati</taxon>
        <taxon>Bacillota</taxon>
        <taxon>Bacilli</taxon>
        <taxon>Bacillales</taxon>
        <taxon>Bacillaceae</taxon>
        <taxon>Pontibacillus</taxon>
    </lineage>
</organism>
<dbReference type="AlphaFoldDB" id="A0A0A5GHP0"/>
<dbReference type="EMBL" id="AVPE01000005">
    <property type="protein sequence ID" value="KGX92786.1"/>
    <property type="molecule type" value="Genomic_DNA"/>
</dbReference>
<dbReference type="InterPro" id="IPR024496">
    <property type="entry name" value="Spore_germ_GerPE"/>
</dbReference>
<dbReference type="STRING" id="1385510.GCA_000425205_01845"/>
<evidence type="ECO:0000313" key="2">
    <source>
        <dbReference type="Proteomes" id="UP000030528"/>
    </source>
</evidence>
<dbReference type="Proteomes" id="UP000030528">
    <property type="component" value="Unassembled WGS sequence"/>
</dbReference>
<name>A0A0A5GHP0_9BACI</name>
<dbReference type="Pfam" id="PF10970">
    <property type="entry name" value="GerPE"/>
    <property type="match status" value="1"/>
</dbReference>
<evidence type="ECO:0000313" key="1">
    <source>
        <dbReference type="EMBL" id="KGX92786.1"/>
    </source>
</evidence>
<gene>
    <name evidence="1" type="ORF">N781_15055</name>
</gene>
<keyword evidence="2" id="KW-1185">Reference proteome</keyword>
<comment type="caution">
    <text evidence="1">The sequence shown here is derived from an EMBL/GenBank/DDBJ whole genome shotgun (WGS) entry which is preliminary data.</text>
</comment>
<evidence type="ECO:0008006" key="3">
    <source>
        <dbReference type="Google" id="ProtNLM"/>
    </source>
</evidence>
<protein>
    <recommendedName>
        <fullName evidence="3">Spore germination protein</fullName>
    </recommendedName>
</protein>
<proteinExistence type="predicted"/>